<dbReference type="EMBL" id="KV878176">
    <property type="protein sequence ID" value="OJI91475.1"/>
    <property type="molecule type" value="Genomic_DNA"/>
</dbReference>
<sequence>MNSQGSDMACYWNIAIYISCSVPEGILRNLAGYWSSFDTLTSPATGVKFLESLERKQWGGYCWLEEPMTVQLDLYRLITILIFHVTWMNIYVHIHWSS</sequence>
<organism evidence="2 3">
    <name type="scientific">Aspergillus tubingensis (strain CBS 134.48)</name>
    <dbReference type="NCBI Taxonomy" id="767770"/>
    <lineage>
        <taxon>Eukaryota</taxon>
        <taxon>Fungi</taxon>
        <taxon>Dikarya</taxon>
        <taxon>Ascomycota</taxon>
        <taxon>Pezizomycotina</taxon>
        <taxon>Eurotiomycetes</taxon>
        <taxon>Eurotiomycetidae</taxon>
        <taxon>Eurotiales</taxon>
        <taxon>Aspergillaceae</taxon>
        <taxon>Aspergillus</taxon>
        <taxon>Aspergillus subgen. Circumdati</taxon>
    </lineage>
</organism>
<dbReference type="VEuPathDB" id="FungiDB:ASPTUDRAFT_309994"/>
<protein>
    <submittedName>
        <fullName evidence="2">Uncharacterized protein</fullName>
    </submittedName>
</protein>
<evidence type="ECO:0000313" key="2">
    <source>
        <dbReference type="EMBL" id="OJI91475.1"/>
    </source>
</evidence>
<feature type="transmembrane region" description="Helical" evidence="1">
    <location>
        <begin position="74"/>
        <end position="92"/>
    </location>
</feature>
<name>A0A1L9NQA0_ASPTC</name>
<keyword evidence="1" id="KW-1133">Transmembrane helix</keyword>
<dbReference type="Proteomes" id="UP000184304">
    <property type="component" value="Unassembled WGS sequence"/>
</dbReference>
<evidence type="ECO:0000256" key="1">
    <source>
        <dbReference type="SAM" id="Phobius"/>
    </source>
</evidence>
<evidence type="ECO:0000313" key="3">
    <source>
        <dbReference type="Proteomes" id="UP000184304"/>
    </source>
</evidence>
<reference evidence="3" key="1">
    <citation type="journal article" date="2017" name="Genome Biol.">
        <title>Comparative genomics reveals high biological diversity and specific adaptations in the industrially and medically important fungal genus Aspergillus.</title>
        <authorList>
            <person name="de Vries R.P."/>
            <person name="Riley R."/>
            <person name="Wiebenga A."/>
            <person name="Aguilar-Osorio G."/>
            <person name="Amillis S."/>
            <person name="Uchima C.A."/>
            <person name="Anderluh G."/>
            <person name="Asadollahi M."/>
            <person name="Askin M."/>
            <person name="Barry K."/>
            <person name="Battaglia E."/>
            <person name="Bayram O."/>
            <person name="Benocci T."/>
            <person name="Braus-Stromeyer S.A."/>
            <person name="Caldana C."/>
            <person name="Canovas D."/>
            <person name="Cerqueira G.C."/>
            <person name="Chen F."/>
            <person name="Chen W."/>
            <person name="Choi C."/>
            <person name="Clum A."/>
            <person name="Dos Santos R.A."/>
            <person name="Damasio A.R."/>
            <person name="Diallinas G."/>
            <person name="Emri T."/>
            <person name="Fekete E."/>
            <person name="Flipphi M."/>
            <person name="Freyberg S."/>
            <person name="Gallo A."/>
            <person name="Gournas C."/>
            <person name="Habgood R."/>
            <person name="Hainaut M."/>
            <person name="Harispe M.L."/>
            <person name="Henrissat B."/>
            <person name="Hilden K.S."/>
            <person name="Hope R."/>
            <person name="Hossain A."/>
            <person name="Karabika E."/>
            <person name="Karaffa L."/>
            <person name="Karanyi Z."/>
            <person name="Krasevec N."/>
            <person name="Kuo A."/>
            <person name="Kusch H."/>
            <person name="LaButti K."/>
            <person name="Lagendijk E.L."/>
            <person name="Lapidus A."/>
            <person name="Levasseur A."/>
            <person name="Lindquist E."/>
            <person name="Lipzen A."/>
            <person name="Logrieco A.F."/>
            <person name="MacCabe A."/>
            <person name="Maekelae M.R."/>
            <person name="Malavazi I."/>
            <person name="Melin P."/>
            <person name="Meyer V."/>
            <person name="Mielnichuk N."/>
            <person name="Miskei M."/>
            <person name="Molnar A.P."/>
            <person name="Mule G."/>
            <person name="Ngan C.Y."/>
            <person name="Orejas M."/>
            <person name="Orosz E."/>
            <person name="Ouedraogo J.P."/>
            <person name="Overkamp K.M."/>
            <person name="Park H.-S."/>
            <person name="Perrone G."/>
            <person name="Piumi F."/>
            <person name="Punt P.J."/>
            <person name="Ram A.F."/>
            <person name="Ramon A."/>
            <person name="Rauscher S."/>
            <person name="Record E."/>
            <person name="Riano-Pachon D.M."/>
            <person name="Robert V."/>
            <person name="Roehrig J."/>
            <person name="Ruller R."/>
            <person name="Salamov A."/>
            <person name="Salih N.S."/>
            <person name="Samson R.A."/>
            <person name="Sandor E."/>
            <person name="Sanguinetti M."/>
            <person name="Schuetze T."/>
            <person name="Sepcic K."/>
            <person name="Shelest E."/>
            <person name="Sherlock G."/>
            <person name="Sophianopoulou V."/>
            <person name="Squina F.M."/>
            <person name="Sun H."/>
            <person name="Susca A."/>
            <person name="Todd R.B."/>
            <person name="Tsang A."/>
            <person name="Unkles S.E."/>
            <person name="van de Wiele N."/>
            <person name="van Rossen-Uffink D."/>
            <person name="Oliveira J.V."/>
            <person name="Vesth T.C."/>
            <person name="Visser J."/>
            <person name="Yu J.-H."/>
            <person name="Zhou M."/>
            <person name="Andersen M.R."/>
            <person name="Archer D.B."/>
            <person name="Baker S.E."/>
            <person name="Benoit I."/>
            <person name="Brakhage A.A."/>
            <person name="Braus G.H."/>
            <person name="Fischer R."/>
            <person name="Frisvad J.C."/>
            <person name="Goldman G.H."/>
            <person name="Houbraken J."/>
            <person name="Oakley B."/>
            <person name="Pocsi I."/>
            <person name="Scazzocchio C."/>
            <person name="Seiboth B."/>
            <person name="vanKuyk P.A."/>
            <person name="Wortman J."/>
            <person name="Dyer P.S."/>
            <person name="Grigoriev I.V."/>
        </authorList>
    </citation>
    <scope>NUCLEOTIDE SEQUENCE [LARGE SCALE GENOMIC DNA]</scope>
    <source>
        <strain evidence="3">CBS 134.48</strain>
    </source>
</reference>
<accession>A0A1L9NQA0</accession>
<dbReference type="AlphaFoldDB" id="A0A1L9NQA0"/>
<keyword evidence="1" id="KW-0812">Transmembrane</keyword>
<gene>
    <name evidence="2" type="ORF">ASPTUDRAFT_309994</name>
</gene>
<keyword evidence="1" id="KW-0472">Membrane</keyword>
<proteinExistence type="predicted"/>
<keyword evidence="3" id="KW-1185">Reference proteome</keyword>